<comment type="caution">
    <text evidence="2">The sequence shown here is derived from an EMBL/GenBank/DDBJ whole genome shotgun (WGS) entry which is preliminary data.</text>
</comment>
<dbReference type="Pfam" id="PF00657">
    <property type="entry name" value="Lipase_GDSL"/>
    <property type="match status" value="1"/>
</dbReference>
<reference evidence="2 3" key="1">
    <citation type="journal article" date="2020" name="ISME J.">
        <title>Uncovering the hidden diversity of litter-decomposition mechanisms in mushroom-forming fungi.</title>
        <authorList>
            <person name="Floudas D."/>
            <person name="Bentzer J."/>
            <person name="Ahren D."/>
            <person name="Johansson T."/>
            <person name="Persson P."/>
            <person name="Tunlid A."/>
        </authorList>
    </citation>
    <scope>NUCLEOTIDE SEQUENCE [LARGE SCALE GENOMIC DNA]</scope>
    <source>
        <strain evidence="2 3">CBS 406.79</strain>
    </source>
</reference>
<feature type="chain" id="PRO_5034900096" evidence="1">
    <location>
        <begin position="18"/>
        <end position="310"/>
    </location>
</feature>
<evidence type="ECO:0000313" key="3">
    <source>
        <dbReference type="Proteomes" id="UP000518752"/>
    </source>
</evidence>
<evidence type="ECO:0000256" key="1">
    <source>
        <dbReference type="SAM" id="SignalP"/>
    </source>
</evidence>
<gene>
    <name evidence="2" type="ORF">D9757_008792</name>
</gene>
<dbReference type="OrthoDB" id="1600564at2759"/>
<dbReference type="SUPFAM" id="SSF52266">
    <property type="entry name" value="SGNH hydrolase"/>
    <property type="match status" value="1"/>
</dbReference>
<feature type="signal peptide" evidence="1">
    <location>
        <begin position="1"/>
        <end position="17"/>
    </location>
</feature>
<name>A0A8H5H546_9AGAR</name>
<accession>A0A8H5H546</accession>
<dbReference type="Gene3D" id="3.40.50.1110">
    <property type="entry name" value="SGNH hydrolase"/>
    <property type="match status" value="1"/>
</dbReference>
<proteinExistence type="predicted"/>
<keyword evidence="1" id="KW-0732">Signal</keyword>
<protein>
    <submittedName>
        <fullName evidence="2">Uncharacterized protein</fullName>
    </submittedName>
</protein>
<dbReference type="AlphaFoldDB" id="A0A8H5H546"/>
<keyword evidence="3" id="KW-1185">Reference proteome</keyword>
<evidence type="ECO:0000313" key="2">
    <source>
        <dbReference type="EMBL" id="KAF5377146.1"/>
    </source>
</evidence>
<dbReference type="InterPro" id="IPR036514">
    <property type="entry name" value="SGNH_hydro_sf"/>
</dbReference>
<dbReference type="InterPro" id="IPR001087">
    <property type="entry name" value="GDSL"/>
</dbReference>
<dbReference type="Proteomes" id="UP000518752">
    <property type="component" value="Unassembled WGS sequence"/>
</dbReference>
<dbReference type="GO" id="GO:0016788">
    <property type="term" value="F:hydrolase activity, acting on ester bonds"/>
    <property type="evidence" value="ECO:0007669"/>
    <property type="project" value="InterPro"/>
</dbReference>
<sequence length="310" mass="33219">MFASVWKLLSFAIGAASLRRQTLQPVHLAVQPNCGSLSGPPADVNGGLQPLGSYKSIVSFGDSYTSGGTINGSKLPPPILSPPNPNAGGRISNGPLWIENLASSAGAELHDWAANGSVVDSSIYLNRTFDAPDFMTQVNNYIDTRLASAETLYVIFMGIGDYELRNEVQTVSLILASDIIWAMLELSSSPIFGTDFLVVDNYGRGTQSAVGDAYKTSLFSQLNSLNGMGLNIGFVDFKTLWDGVLHSNPGYQAFGYISAGSCLLSDLTMSQACNDPDHTFYWIPGHPSAATHTIMADYVKEVLTQCTARK</sequence>
<organism evidence="2 3">
    <name type="scientific">Collybiopsis confluens</name>
    <dbReference type="NCBI Taxonomy" id="2823264"/>
    <lineage>
        <taxon>Eukaryota</taxon>
        <taxon>Fungi</taxon>
        <taxon>Dikarya</taxon>
        <taxon>Basidiomycota</taxon>
        <taxon>Agaricomycotina</taxon>
        <taxon>Agaricomycetes</taxon>
        <taxon>Agaricomycetidae</taxon>
        <taxon>Agaricales</taxon>
        <taxon>Marasmiineae</taxon>
        <taxon>Omphalotaceae</taxon>
        <taxon>Collybiopsis</taxon>
    </lineage>
</organism>
<dbReference type="EMBL" id="JAACJN010000085">
    <property type="protein sequence ID" value="KAF5377146.1"/>
    <property type="molecule type" value="Genomic_DNA"/>
</dbReference>